<evidence type="ECO:0000256" key="2">
    <source>
        <dbReference type="ARBA" id="ARBA00022741"/>
    </source>
</evidence>
<dbReference type="PANTHER" id="PTHR42939">
    <property type="entry name" value="ABC TRANSPORTER ATP-BINDING PROTEIN ALBC-RELATED"/>
    <property type="match status" value="1"/>
</dbReference>
<keyword evidence="1" id="KW-0813">Transport</keyword>
<feature type="region of interest" description="Disordered" evidence="4">
    <location>
        <begin position="55"/>
        <end position="77"/>
    </location>
</feature>
<dbReference type="InterPro" id="IPR027417">
    <property type="entry name" value="P-loop_NTPase"/>
</dbReference>
<sequence length="102" mass="10968">MIAFALATNTSLLVLDEPTNGLDIPSKVQFRKLVARALGEDRCVIISTHQVRDLDPSTSFPSSSALAPRPPAWPPRRCMPSPPCAGKMLSDPTTRGLIAKSI</sequence>
<comment type="caution">
    <text evidence="5">The sequence shown here is derived from an EMBL/GenBank/DDBJ whole genome shotgun (WGS) entry which is preliminary data.</text>
</comment>
<name>A0A699UBE1_TANCI</name>
<dbReference type="Gene3D" id="3.40.50.300">
    <property type="entry name" value="P-loop containing nucleotide triphosphate hydrolases"/>
    <property type="match status" value="1"/>
</dbReference>
<dbReference type="PANTHER" id="PTHR42939:SF1">
    <property type="entry name" value="ABC TRANSPORTER ATP-BINDING PROTEIN ALBC-RELATED"/>
    <property type="match status" value="1"/>
</dbReference>
<keyword evidence="2" id="KW-0547">Nucleotide-binding</keyword>
<dbReference type="InterPro" id="IPR051782">
    <property type="entry name" value="ABC_Transporter_VariousFunc"/>
</dbReference>
<dbReference type="AlphaFoldDB" id="A0A699UBE1"/>
<gene>
    <name evidence="5" type="ORF">Tci_891706</name>
</gene>
<evidence type="ECO:0000256" key="1">
    <source>
        <dbReference type="ARBA" id="ARBA00022448"/>
    </source>
</evidence>
<evidence type="ECO:0000313" key="5">
    <source>
        <dbReference type="EMBL" id="GFD19737.1"/>
    </source>
</evidence>
<dbReference type="GO" id="GO:0005524">
    <property type="term" value="F:ATP binding"/>
    <property type="evidence" value="ECO:0007669"/>
    <property type="project" value="UniProtKB-KW"/>
</dbReference>
<dbReference type="EMBL" id="BKCJ011316926">
    <property type="protein sequence ID" value="GFD19737.1"/>
    <property type="molecule type" value="Genomic_DNA"/>
</dbReference>
<accession>A0A699UBE1</accession>
<keyword evidence="3" id="KW-0067">ATP-binding</keyword>
<reference evidence="5" key="1">
    <citation type="journal article" date="2019" name="Sci. Rep.">
        <title>Draft genome of Tanacetum cinerariifolium, the natural source of mosquito coil.</title>
        <authorList>
            <person name="Yamashiro T."/>
            <person name="Shiraishi A."/>
            <person name="Satake H."/>
            <person name="Nakayama K."/>
        </authorList>
    </citation>
    <scope>NUCLEOTIDE SEQUENCE</scope>
</reference>
<evidence type="ECO:0000256" key="3">
    <source>
        <dbReference type="ARBA" id="ARBA00022840"/>
    </source>
</evidence>
<evidence type="ECO:0000256" key="4">
    <source>
        <dbReference type="SAM" id="MobiDB-lite"/>
    </source>
</evidence>
<dbReference type="SUPFAM" id="SSF52540">
    <property type="entry name" value="P-loop containing nucleoside triphosphate hydrolases"/>
    <property type="match status" value="1"/>
</dbReference>
<organism evidence="5">
    <name type="scientific">Tanacetum cinerariifolium</name>
    <name type="common">Dalmatian daisy</name>
    <name type="synonym">Chrysanthemum cinerariifolium</name>
    <dbReference type="NCBI Taxonomy" id="118510"/>
    <lineage>
        <taxon>Eukaryota</taxon>
        <taxon>Viridiplantae</taxon>
        <taxon>Streptophyta</taxon>
        <taxon>Embryophyta</taxon>
        <taxon>Tracheophyta</taxon>
        <taxon>Spermatophyta</taxon>
        <taxon>Magnoliopsida</taxon>
        <taxon>eudicotyledons</taxon>
        <taxon>Gunneridae</taxon>
        <taxon>Pentapetalae</taxon>
        <taxon>asterids</taxon>
        <taxon>campanulids</taxon>
        <taxon>Asterales</taxon>
        <taxon>Asteraceae</taxon>
        <taxon>Asteroideae</taxon>
        <taxon>Anthemideae</taxon>
        <taxon>Anthemidinae</taxon>
        <taxon>Tanacetum</taxon>
    </lineage>
</organism>
<proteinExistence type="predicted"/>
<protein>
    <submittedName>
        <fullName evidence="5">Uncharacterized protein</fullName>
    </submittedName>
</protein>